<feature type="compositionally biased region" description="Polar residues" evidence="4">
    <location>
        <begin position="204"/>
        <end position="216"/>
    </location>
</feature>
<feature type="compositionally biased region" description="Polar residues" evidence="4">
    <location>
        <begin position="146"/>
        <end position="159"/>
    </location>
</feature>
<feature type="domain" description="RRM" evidence="5">
    <location>
        <begin position="587"/>
        <end position="667"/>
    </location>
</feature>
<feature type="domain" description="RRM" evidence="5">
    <location>
        <begin position="3"/>
        <end position="76"/>
    </location>
</feature>
<organism evidence="6">
    <name type="scientific">Ascaris suum</name>
    <name type="common">Pig roundworm</name>
    <name type="synonym">Ascaris lumbricoides</name>
    <dbReference type="NCBI Taxonomy" id="6253"/>
    <lineage>
        <taxon>Eukaryota</taxon>
        <taxon>Metazoa</taxon>
        <taxon>Ecdysozoa</taxon>
        <taxon>Nematoda</taxon>
        <taxon>Chromadorea</taxon>
        <taxon>Rhabditida</taxon>
        <taxon>Spirurina</taxon>
        <taxon>Ascaridomorpha</taxon>
        <taxon>Ascaridoidea</taxon>
        <taxon>Ascarididae</taxon>
        <taxon>Ascaris</taxon>
    </lineage>
</organism>
<dbReference type="InterPro" id="IPR050666">
    <property type="entry name" value="ESRP"/>
</dbReference>
<sequence>MSWIIRLQRLPLSANAADIRTFFAGLRIPDGAVHIVGGPEGDAFIGFATDEDARQAMRYNDRRIHDQRVRLLLSSRVEMEAVIAKARAGDLGGLSTPSSVASPRRDEQQVSTPRPPTCSASSDTYGMQRNAQPLVAQASSSTFAVRSGSHVNQASSEVSRQPDYPQQEFNRGSSSESLWGRNEPQSDSWKNNAAAAYDARTSGRHSNGTPQSSQPAITPWQDAKMLNVLAQNATAVPPSSTLPIYQQSARDERFGSYDIEGNFQGYKASVQPTVTSATESYSQHSQSAVPSVDSRRIVPTQPKADVPLASMFQQGGLVPPVLPGQPLQMPPSIPGLVMPPLVASALPSVSAAQVLVTQSAAAATALPSANPFATAFPPQNTPIFPPMPIQRYHHNSHVLRAAMENKDSCYVELSRLPTDLLRPAALEQFLRPSIPLTLSSVKVVFDPKGFPLHSLVRFECSKDAENILSRDGEQGIRIRASTREAFDTAVDGSVQVPSSSSYTHERGRSRNRESSRGDRPNSSSRRHHSSEKRDVDSRRDDRDHRNSRNSRGRDERSPHRARRRQSRTPPPRDYRNVKRRREDPERYCVEFTNLPFRVTEAEIRNFLGPRCEPVKASRAFKEDGQASDRWVIEFRTMDEAERAYRTRGAIQDRTIRARRLTTEEADALLSIPDKFGLQKKEEFERKHGPTNDANLGRSSSNDGLLAPPFDNFNAFGTRQEPPVGPGGPLDNFSNLPSKQEPLLPLAAPHENFNAFNSGPTSFRSRMRFHGPPRALGPGIERDMPLIRSGPPTITNGPAGGPGFALNGPSTIGGLPPRLTGPRHPLLQGGPRPPLISPPSFFGATPASTIRQRGPPPPSYSSSHGPRPTGPPHLHHGPGPNAVASTSQNGHSNFPTPSLPPSAKSCVMLSNVPTTSTDSDLARFLGINSTRVNSSTVRRMPDNTVFVDLGSVEDAARAVAKCSRQPMGENCILVSAISHQQMVEEMEKNNEQKELDPELVASLGEPGTVISCHGFPPDVTINDVAQFFDKFSLIESSVRIKLDDDGNSTGECLLAVGTPQEAAKAVLLLSGRRLNGATVTMSVVKPPAK</sequence>
<keyword evidence="2 3" id="KW-0694">RNA-binding</keyword>
<feature type="region of interest" description="Disordered" evidence="4">
    <location>
        <begin position="489"/>
        <end position="579"/>
    </location>
</feature>
<dbReference type="Pfam" id="PF00076">
    <property type="entry name" value="RRM_1"/>
    <property type="match status" value="1"/>
</dbReference>
<name>F1KRD7_ASCSU</name>
<evidence type="ECO:0000313" key="6">
    <source>
        <dbReference type="EMBL" id="ADY40441.1"/>
    </source>
</evidence>
<evidence type="ECO:0000256" key="4">
    <source>
        <dbReference type="SAM" id="MobiDB-lite"/>
    </source>
</evidence>
<dbReference type="SUPFAM" id="SSF54928">
    <property type="entry name" value="RNA-binding domain, RBD"/>
    <property type="match status" value="3"/>
</dbReference>
<reference evidence="6" key="1">
    <citation type="journal article" date="2011" name="Genome Res.">
        <title>Deep small RNA sequencing from the nematode Ascaris reveals conservation, functional diversification, and novel developmental profiles.</title>
        <authorList>
            <person name="Wang J."/>
            <person name="Czech B."/>
            <person name="Crunk A."/>
            <person name="Wallace A."/>
            <person name="Mitreva M."/>
            <person name="Hannon G.J."/>
            <person name="Davis R.E."/>
        </authorList>
    </citation>
    <scope>NUCLEOTIDE SEQUENCE</scope>
</reference>
<keyword evidence="1" id="KW-0677">Repeat</keyword>
<dbReference type="EMBL" id="JI164629">
    <property type="protein sequence ID" value="ADY40441.1"/>
    <property type="molecule type" value="mRNA"/>
</dbReference>
<dbReference type="PROSITE" id="PS50102">
    <property type="entry name" value="RRM"/>
    <property type="match status" value="3"/>
</dbReference>
<accession>F1KRD7</accession>
<evidence type="ECO:0000259" key="5">
    <source>
        <dbReference type="PROSITE" id="PS50102"/>
    </source>
</evidence>
<dbReference type="InterPro" id="IPR000504">
    <property type="entry name" value="RRM_dom"/>
</dbReference>
<evidence type="ECO:0000256" key="1">
    <source>
        <dbReference type="ARBA" id="ARBA00022737"/>
    </source>
</evidence>
<feature type="compositionally biased region" description="Basic and acidic residues" evidence="4">
    <location>
        <begin position="531"/>
        <end position="558"/>
    </location>
</feature>
<evidence type="ECO:0000256" key="2">
    <source>
        <dbReference type="ARBA" id="ARBA00022884"/>
    </source>
</evidence>
<feature type="domain" description="RRM" evidence="5">
    <location>
        <begin position="1007"/>
        <end position="1085"/>
    </location>
</feature>
<protein>
    <submittedName>
        <fullName evidence="6">RNA-binding protein 12</fullName>
    </submittedName>
</protein>
<dbReference type="PANTHER" id="PTHR13976">
    <property type="entry name" value="HETEROGENEOUS NUCLEAR RIBONUCLEOPROTEIN-RELATED"/>
    <property type="match status" value="1"/>
</dbReference>
<dbReference type="InterPro" id="IPR012677">
    <property type="entry name" value="Nucleotide-bd_a/b_plait_sf"/>
</dbReference>
<feature type="compositionally biased region" description="Basic and acidic residues" evidence="4">
    <location>
        <begin position="503"/>
        <end position="519"/>
    </location>
</feature>
<dbReference type="CDD" id="cd12254">
    <property type="entry name" value="RRM_hnRNPH_ESRPs_RBM12_like"/>
    <property type="match status" value="1"/>
</dbReference>
<dbReference type="InterPro" id="IPR035979">
    <property type="entry name" value="RBD_domain_sf"/>
</dbReference>
<dbReference type="GO" id="GO:0003723">
    <property type="term" value="F:RNA binding"/>
    <property type="evidence" value="ECO:0007669"/>
    <property type="project" value="UniProtKB-UniRule"/>
</dbReference>
<dbReference type="CDD" id="cd12510">
    <property type="entry name" value="RRM1_RBM12_like"/>
    <property type="match status" value="1"/>
</dbReference>
<evidence type="ECO:0000256" key="3">
    <source>
        <dbReference type="PROSITE-ProRule" id="PRU00176"/>
    </source>
</evidence>
<feature type="region of interest" description="Disordered" evidence="4">
    <location>
        <begin position="92"/>
        <end position="125"/>
    </location>
</feature>
<feature type="compositionally biased region" description="Basic and acidic residues" evidence="4">
    <location>
        <begin position="570"/>
        <end position="579"/>
    </location>
</feature>
<feature type="compositionally biased region" description="Polar residues" evidence="4">
    <location>
        <begin position="882"/>
        <end position="895"/>
    </location>
</feature>
<dbReference type="SMART" id="SM00360">
    <property type="entry name" value="RRM"/>
    <property type="match status" value="4"/>
</dbReference>
<feature type="compositionally biased region" description="Polar residues" evidence="4">
    <location>
        <begin position="167"/>
        <end position="191"/>
    </location>
</feature>
<feature type="region of interest" description="Disordered" evidence="4">
    <location>
        <begin position="792"/>
        <end position="898"/>
    </location>
</feature>
<dbReference type="AlphaFoldDB" id="F1KRD7"/>
<feature type="region of interest" description="Disordered" evidence="4">
    <location>
        <begin position="146"/>
        <end position="217"/>
    </location>
</feature>
<dbReference type="Gene3D" id="3.30.70.330">
    <property type="match status" value="4"/>
</dbReference>
<proteinExistence type="evidence at transcript level"/>